<dbReference type="AlphaFoldDB" id="A0A6H0KN87"/>
<keyword evidence="2" id="KW-1185">Reference proteome</keyword>
<gene>
    <name evidence="1" type="ORF">BacF7301_12120</name>
</gene>
<dbReference type="EMBL" id="CP050831">
    <property type="protein sequence ID" value="QIU94842.1"/>
    <property type="molecule type" value="Genomic_DNA"/>
</dbReference>
<name>A0A6H0KN87_9BACE</name>
<evidence type="ECO:0000313" key="2">
    <source>
        <dbReference type="Proteomes" id="UP000501780"/>
    </source>
</evidence>
<evidence type="ECO:0000313" key="1">
    <source>
        <dbReference type="EMBL" id="QIU94842.1"/>
    </source>
</evidence>
<reference evidence="1 2" key="1">
    <citation type="submission" date="2020-03" db="EMBL/GenBank/DDBJ databases">
        <title>Genomic analysis of Bacteroides faecium CBA7301.</title>
        <authorList>
            <person name="Kim J."/>
            <person name="Roh S.W."/>
        </authorList>
    </citation>
    <scope>NUCLEOTIDE SEQUENCE [LARGE SCALE GENOMIC DNA]</scope>
    <source>
        <strain evidence="1 2">CBA7301</strain>
    </source>
</reference>
<sequence>MKYRLVNWCPGAELSSGKFIQSDNYFIETINDCRSAGLNPFNYGLLPCKDGQESSVMFEISERITNRLEVTLKYCDAVTREGARLFYNHLSGEPLEAAYSFSETTEDTGGEARYLHVLLSVDPFSRVATGIPDEREAPLHYPDIVPCYRLFLQPAGDTNIRQSGGQYLIIGRIRRFRGRCEFDMDFIPPSTSMASHIRLSRYHHQFASLVNTIETSSIHIIQKINTSPDVNNISANLQALCHSLLSEISRVYFPYINAGLFWRPIEVVGCFSTLAHRLFVTLQCMDRKEKEQLLNYFYEWDDLKPGDFESLLKEITDIHYNHSAISEVMFRISNFLMILSGLWAKMASLELVGQHKESIIISERETSPILPKKKRWFD</sequence>
<evidence type="ECO:0008006" key="3">
    <source>
        <dbReference type="Google" id="ProtNLM"/>
    </source>
</evidence>
<dbReference type="KEGG" id="bfc:BacF7301_12120"/>
<accession>A0A6H0KN87</accession>
<dbReference type="Proteomes" id="UP000501780">
    <property type="component" value="Chromosome"/>
</dbReference>
<organism evidence="1 2">
    <name type="scientific">Bacteroides faecium</name>
    <dbReference type="NCBI Taxonomy" id="2715212"/>
    <lineage>
        <taxon>Bacteria</taxon>
        <taxon>Pseudomonadati</taxon>
        <taxon>Bacteroidota</taxon>
        <taxon>Bacteroidia</taxon>
        <taxon>Bacteroidales</taxon>
        <taxon>Bacteroidaceae</taxon>
        <taxon>Bacteroides</taxon>
    </lineage>
</organism>
<dbReference type="RefSeq" id="WP_167963122.1">
    <property type="nucleotide sequence ID" value="NZ_CP050831.1"/>
</dbReference>
<protein>
    <recommendedName>
        <fullName evidence="3">Type VI secretion system baseplate subunit TssK</fullName>
    </recommendedName>
</protein>
<proteinExistence type="predicted"/>